<dbReference type="InterPro" id="IPR001345">
    <property type="entry name" value="PG/BPGM_mutase_AS"/>
</dbReference>
<dbReference type="CDD" id="cd07067">
    <property type="entry name" value="HP_PGM_like"/>
    <property type="match status" value="1"/>
</dbReference>
<dbReference type="OrthoDB" id="9781415at2"/>
<comment type="catalytic activity">
    <reaction evidence="5 9">
        <text>(2R)-2-phosphoglycerate = (2R)-3-phosphoglycerate</text>
        <dbReference type="Rhea" id="RHEA:15901"/>
        <dbReference type="ChEBI" id="CHEBI:58272"/>
        <dbReference type="ChEBI" id="CHEBI:58289"/>
        <dbReference type="EC" id="5.4.2.11"/>
    </reaction>
</comment>
<dbReference type="AlphaFoldDB" id="A0A1H7PID5"/>
<dbReference type="HAMAP" id="MF_01039">
    <property type="entry name" value="PGAM_GpmA"/>
    <property type="match status" value="1"/>
</dbReference>
<dbReference type="PIRSF" id="PIRSF000709">
    <property type="entry name" value="6PFK_2-Ptase"/>
    <property type="match status" value="1"/>
</dbReference>
<sequence length="234" mass="26938">MTQLVLLRHGESISNRDGHFTGWNDVELSARGELEAECAGRLLKETGFRFDMCFTSELKRATDTLRIVLSAMGLAELTIRRSWRLNERHYGALEGIDPLSAIRKFGVRPILDSQLRFDSPPPPLDPCDARFPGNQLRYSSIDKNELPLAESMQQALLRVLPYWREIIVPEIRHGKRVLIVAHKHILRALIMHLDRLSIAQLIKLSIANGRPLVYELDDNLNPVRHYYADRRDRL</sequence>
<gene>
    <name evidence="5" type="primary">gpmA</name>
    <name evidence="10" type="ORF">SAMN05216387_10944</name>
</gene>
<evidence type="ECO:0000313" key="10">
    <source>
        <dbReference type="EMBL" id="SEL35532.1"/>
    </source>
</evidence>
<evidence type="ECO:0000256" key="6">
    <source>
        <dbReference type="PIRSR" id="PIRSR613078-1"/>
    </source>
</evidence>
<proteinExistence type="inferred from homology"/>
<evidence type="ECO:0000256" key="1">
    <source>
        <dbReference type="ARBA" id="ARBA00006717"/>
    </source>
</evidence>
<evidence type="ECO:0000256" key="3">
    <source>
        <dbReference type="ARBA" id="ARBA00023152"/>
    </source>
</evidence>
<evidence type="ECO:0000256" key="7">
    <source>
        <dbReference type="PIRSR" id="PIRSR613078-2"/>
    </source>
</evidence>
<keyword evidence="2 5" id="KW-0312">Gluconeogenesis</keyword>
<evidence type="ECO:0000256" key="8">
    <source>
        <dbReference type="PIRSR" id="PIRSR613078-3"/>
    </source>
</evidence>
<feature type="active site" description="Tele-phosphohistidine intermediate" evidence="5 6">
    <location>
        <position position="9"/>
    </location>
</feature>
<dbReference type="InterPro" id="IPR013078">
    <property type="entry name" value="His_Pase_superF_clade-1"/>
</dbReference>
<accession>A0A1H7PID5</accession>
<dbReference type="EMBL" id="FOBH01000009">
    <property type="protein sequence ID" value="SEL35532.1"/>
    <property type="molecule type" value="Genomic_DNA"/>
</dbReference>
<keyword evidence="3 5" id="KW-0324">Glycolysis</keyword>
<dbReference type="GO" id="GO:0006096">
    <property type="term" value="P:glycolytic process"/>
    <property type="evidence" value="ECO:0007669"/>
    <property type="project" value="UniProtKB-UniRule"/>
</dbReference>
<comment type="subunit">
    <text evidence="5">Homodimer.</text>
</comment>
<dbReference type="EC" id="5.4.2.11" evidence="5 9"/>
<dbReference type="GO" id="GO:0006094">
    <property type="term" value="P:gluconeogenesis"/>
    <property type="evidence" value="ECO:0007669"/>
    <property type="project" value="UniProtKB-UniRule"/>
</dbReference>
<dbReference type="SUPFAM" id="SSF53254">
    <property type="entry name" value="Phosphoglycerate mutase-like"/>
    <property type="match status" value="1"/>
</dbReference>
<evidence type="ECO:0000256" key="5">
    <source>
        <dbReference type="HAMAP-Rule" id="MF_01039"/>
    </source>
</evidence>
<comment type="function">
    <text evidence="5 9">Catalyzes the interconversion of 2-phosphoglycerate and 3-phosphoglycerate.</text>
</comment>
<evidence type="ECO:0000256" key="4">
    <source>
        <dbReference type="ARBA" id="ARBA00023235"/>
    </source>
</evidence>
<dbReference type="GO" id="GO:0004619">
    <property type="term" value="F:phosphoglycerate mutase activity"/>
    <property type="evidence" value="ECO:0007669"/>
    <property type="project" value="UniProtKB-UniRule"/>
</dbReference>
<dbReference type="SMART" id="SM00855">
    <property type="entry name" value="PGAM"/>
    <property type="match status" value="1"/>
</dbReference>
<dbReference type="RefSeq" id="WP_090829061.1">
    <property type="nucleotide sequence ID" value="NZ_FOBH01000009.1"/>
</dbReference>
<dbReference type="Proteomes" id="UP000198620">
    <property type="component" value="Unassembled WGS sequence"/>
</dbReference>
<feature type="binding site" evidence="5 7">
    <location>
        <begin position="21"/>
        <end position="22"/>
    </location>
    <ligand>
        <name>substrate</name>
    </ligand>
</feature>
<dbReference type="InterPro" id="IPR029033">
    <property type="entry name" value="His_PPase_superfam"/>
</dbReference>
<dbReference type="Pfam" id="PF00300">
    <property type="entry name" value="His_Phos_1"/>
    <property type="match status" value="2"/>
</dbReference>
<comment type="pathway">
    <text evidence="5 9">Carbohydrate degradation; glycolysis; pyruvate from D-glyceraldehyde 3-phosphate: step 3/5.</text>
</comment>
<dbReference type="Gene3D" id="3.40.50.1240">
    <property type="entry name" value="Phosphoglycerate mutase-like"/>
    <property type="match status" value="1"/>
</dbReference>
<comment type="similarity">
    <text evidence="1 5">Belongs to the phosphoglycerate mutase family. BPG-dependent PGAM subfamily.</text>
</comment>
<dbReference type="PANTHER" id="PTHR11931">
    <property type="entry name" value="PHOSPHOGLYCERATE MUTASE"/>
    <property type="match status" value="1"/>
</dbReference>
<feature type="binding site" evidence="5 7">
    <location>
        <begin position="8"/>
        <end position="15"/>
    </location>
    <ligand>
        <name>substrate</name>
    </ligand>
</feature>
<dbReference type="UniPathway" id="UPA00109">
    <property type="reaction ID" value="UER00186"/>
</dbReference>
<keyword evidence="4 5" id="KW-0413">Isomerase</keyword>
<evidence type="ECO:0000256" key="2">
    <source>
        <dbReference type="ARBA" id="ARBA00022432"/>
    </source>
</evidence>
<dbReference type="STRING" id="1233.SAMN05216387_10944"/>
<evidence type="ECO:0000256" key="9">
    <source>
        <dbReference type="RuleBase" id="RU004512"/>
    </source>
</evidence>
<organism evidence="10 11">
    <name type="scientific">Nitrosovibrio tenuis</name>
    <dbReference type="NCBI Taxonomy" id="1233"/>
    <lineage>
        <taxon>Bacteria</taxon>
        <taxon>Pseudomonadati</taxon>
        <taxon>Pseudomonadota</taxon>
        <taxon>Betaproteobacteria</taxon>
        <taxon>Nitrosomonadales</taxon>
        <taxon>Nitrosomonadaceae</taxon>
        <taxon>Nitrosovibrio</taxon>
    </lineage>
</organism>
<evidence type="ECO:0000313" key="11">
    <source>
        <dbReference type="Proteomes" id="UP000198620"/>
    </source>
</evidence>
<dbReference type="InterPro" id="IPR005952">
    <property type="entry name" value="Phosphogly_mut1"/>
</dbReference>
<name>A0A1H7PID5_9PROT</name>
<reference evidence="10 11" key="1">
    <citation type="submission" date="2016-10" db="EMBL/GenBank/DDBJ databases">
        <authorList>
            <person name="de Groot N.N."/>
        </authorList>
    </citation>
    <scope>NUCLEOTIDE SEQUENCE [LARGE SCALE GENOMIC DNA]</scope>
    <source>
        <strain evidence="10 11">Nv1</strain>
    </source>
</reference>
<comment type="caution">
    <text evidence="5">Lacks conserved residue(s) required for the propagation of feature annotation.</text>
</comment>
<feature type="binding site" evidence="5 7">
    <location>
        <begin position="87"/>
        <end position="90"/>
    </location>
    <ligand>
        <name>substrate</name>
    </ligand>
</feature>
<dbReference type="NCBIfam" id="TIGR01258">
    <property type="entry name" value="pgm_1"/>
    <property type="match status" value="1"/>
</dbReference>
<feature type="active site" description="Proton donor/acceptor" evidence="5 6">
    <location>
        <position position="87"/>
    </location>
</feature>
<protein>
    <recommendedName>
        <fullName evidence="5 9">2,3-bisphosphoglycerate-dependent phosphoglycerate mutase</fullName>
        <shortName evidence="5">BPG-dependent PGAM</shortName>
        <shortName evidence="5">PGAM</shortName>
        <shortName evidence="5">Phosphoglyceromutase</shortName>
        <shortName evidence="5">dPGM</shortName>
        <ecNumber evidence="5 9">5.4.2.11</ecNumber>
    </recommendedName>
</protein>
<feature type="binding site" evidence="5 7">
    <location>
        <position position="60"/>
    </location>
    <ligand>
        <name>substrate</name>
    </ligand>
</feature>
<dbReference type="PROSITE" id="PS00175">
    <property type="entry name" value="PG_MUTASE"/>
    <property type="match status" value="1"/>
</dbReference>
<feature type="site" description="Transition state stabilizer" evidence="5 8">
    <location>
        <position position="182"/>
    </location>
</feature>
<keyword evidence="11" id="KW-1185">Reference proteome</keyword>